<organism evidence="1 2">
    <name type="scientific">Dendrobium thyrsiflorum</name>
    <name type="common">Pinecone-like raceme dendrobium</name>
    <name type="synonym">Orchid</name>
    <dbReference type="NCBI Taxonomy" id="117978"/>
    <lineage>
        <taxon>Eukaryota</taxon>
        <taxon>Viridiplantae</taxon>
        <taxon>Streptophyta</taxon>
        <taxon>Embryophyta</taxon>
        <taxon>Tracheophyta</taxon>
        <taxon>Spermatophyta</taxon>
        <taxon>Magnoliopsida</taxon>
        <taxon>Liliopsida</taxon>
        <taxon>Asparagales</taxon>
        <taxon>Orchidaceae</taxon>
        <taxon>Epidendroideae</taxon>
        <taxon>Malaxideae</taxon>
        <taxon>Dendrobiinae</taxon>
        <taxon>Dendrobium</taxon>
    </lineage>
</organism>
<dbReference type="Proteomes" id="UP001552299">
    <property type="component" value="Unassembled WGS sequence"/>
</dbReference>
<gene>
    <name evidence="1" type="ORF">M5K25_009241</name>
</gene>
<keyword evidence="2" id="KW-1185">Reference proteome</keyword>
<sequence>MNQLQNNAYSGFNKFIVAVIYHEKLIMIWHESRRKIELETSEIKSKTIQALISSNLYLIEHLVETNPTSPRSLNYDIIKILKCSINGLRSRELISAVHSKHSQLALDLLPIYWSCHSQKIINRSPFIIEGDPNKEEKI</sequence>
<accession>A0ABD0V510</accession>
<dbReference type="AlphaFoldDB" id="A0ABD0V510"/>
<evidence type="ECO:0000313" key="2">
    <source>
        <dbReference type="Proteomes" id="UP001552299"/>
    </source>
</evidence>
<dbReference type="EMBL" id="JANQDX010000008">
    <property type="protein sequence ID" value="KAL0920129.1"/>
    <property type="molecule type" value="Genomic_DNA"/>
</dbReference>
<evidence type="ECO:0000313" key="1">
    <source>
        <dbReference type="EMBL" id="KAL0920129.1"/>
    </source>
</evidence>
<reference evidence="1 2" key="1">
    <citation type="journal article" date="2024" name="Plant Biotechnol. J.">
        <title>Dendrobium thyrsiflorum genome and its molecular insights into genes involved in important horticultural traits.</title>
        <authorList>
            <person name="Chen B."/>
            <person name="Wang J.Y."/>
            <person name="Zheng P.J."/>
            <person name="Li K.L."/>
            <person name="Liang Y.M."/>
            <person name="Chen X.F."/>
            <person name="Zhang C."/>
            <person name="Zhao X."/>
            <person name="He X."/>
            <person name="Zhang G.Q."/>
            <person name="Liu Z.J."/>
            <person name="Xu Q."/>
        </authorList>
    </citation>
    <scope>NUCLEOTIDE SEQUENCE [LARGE SCALE GENOMIC DNA]</scope>
    <source>
        <strain evidence="1">GZMU011</strain>
    </source>
</reference>
<proteinExistence type="predicted"/>
<comment type="caution">
    <text evidence="1">The sequence shown here is derived from an EMBL/GenBank/DDBJ whole genome shotgun (WGS) entry which is preliminary data.</text>
</comment>
<name>A0ABD0V510_DENTH</name>
<protein>
    <submittedName>
        <fullName evidence="1">Uncharacterized protein</fullName>
    </submittedName>
</protein>